<keyword evidence="3" id="KW-1185">Reference proteome</keyword>
<gene>
    <name evidence="2" type="ORF">NX720_23040</name>
</gene>
<reference evidence="2" key="1">
    <citation type="submission" date="2022-10" db="EMBL/GenBank/DDBJ databases">
        <title>Completed Genome Sequence of two octocoral isolated bacterium, Endozoicomonas euniceicola EF212T and Endozoicomonas gorgoniicola PS125T.</title>
        <authorList>
            <person name="Chiou Y.-J."/>
            <person name="Chen Y.-H."/>
        </authorList>
    </citation>
    <scope>NUCLEOTIDE SEQUENCE</scope>
    <source>
        <strain evidence="2">EF212</strain>
    </source>
</reference>
<protein>
    <submittedName>
        <fullName evidence="2">Uncharacterized protein</fullName>
    </submittedName>
</protein>
<evidence type="ECO:0000313" key="3">
    <source>
        <dbReference type="Proteomes" id="UP001163255"/>
    </source>
</evidence>
<name>A0ABY6GSD2_9GAMM</name>
<evidence type="ECO:0000313" key="2">
    <source>
        <dbReference type="EMBL" id="UYM15672.1"/>
    </source>
</evidence>
<proteinExistence type="predicted"/>
<dbReference type="EMBL" id="CP103300">
    <property type="protein sequence ID" value="UYM15672.1"/>
    <property type="molecule type" value="Genomic_DNA"/>
</dbReference>
<organism evidence="2 3">
    <name type="scientific">Endozoicomonas euniceicola</name>
    <dbReference type="NCBI Taxonomy" id="1234143"/>
    <lineage>
        <taxon>Bacteria</taxon>
        <taxon>Pseudomonadati</taxon>
        <taxon>Pseudomonadota</taxon>
        <taxon>Gammaproteobacteria</taxon>
        <taxon>Oceanospirillales</taxon>
        <taxon>Endozoicomonadaceae</taxon>
        <taxon>Endozoicomonas</taxon>
    </lineage>
</organism>
<evidence type="ECO:0000256" key="1">
    <source>
        <dbReference type="SAM" id="MobiDB-lite"/>
    </source>
</evidence>
<accession>A0ABY6GSD2</accession>
<dbReference type="Proteomes" id="UP001163255">
    <property type="component" value="Chromosome"/>
</dbReference>
<dbReference type="CDD" id="cd12215">
    <property type="entry name" value="ChiC_BD"/>
    <property type="match status" value="1"/>
</dbReference>
<dbReference type="RefSeq" id="WP_262597806.1">
    <property type="nucleotide sequence ID" value="NZ_CP103300.1"/>
</dbReference>
<sequence>MKQARNDVFTGRRAKLRASFSVAITDAIALQAVITPKVLKPLENASVVHGDYVVLEVYSFVVQPSGSDDSGGESGGNDSGVASRSATKAYTQGDVVSHAGKTRTAQW</sequence>
<feature type="region of interest" description="Disordered" evidence="1">
    <location>
        <begin position="66"/>
        <end position="107"/>
    </location>
</feature>